<keyword evidence="1" id="KW-0812">Transmembrane</keyword>
<gene>
    <name evidence="2" type="ORF">QO002_002508</name>
</gene>
<dbReference type="RefSeq" id="WP_307230063.1">
    <property type="nucleotide sequence ID" value="NZ_JAUSVF010000001.1"/>
</dbReference>
<dbReference type="Proteomes" id="UP001230207">
    <property type="component" value="Unassembled WGS sequence"/>
</dbReference>
<evidence type="ECO:0000313" key="3">
    <source>
        <dbReference type="Proteomes" id="UP001230207"/>
    </source>
</evidence>
<organism evidence="2 3">
    <name type="scientific">Pararhizobium capsulatum DSM 1112</name>
    <dbReference type="NCBI Taxonomy" id="1121113"/>
    <lineage>
        <taxon>Bacteria</taxon>
        <taxon>Pseudomonadati</taxon>
        <taxon>Pseudomonadota</taxon>
        <taxon>Alphaproteobacteria</taxon>
        <taxon>Hyphomicrobiales</taxon>
        <taxon>Rhizobiaceae</taxon>
        <taxon>Rhizobium/Agrobacterium group</taxon>
        <taxon>Pararhizobium</taxon>
    </lineage>
</organism>
<dbReference type="EMBL" id="JAUSVF010000001">
    <property type="protein sequence ID" value="MDQ0320370.1"/>
    <property type="molecule type" value="Genomic_DNA"/>
</dbReference>
<feature type="transmembrane region" description="Helical" evidence="1">
    <location>
        <begin position="6"/>
        <end position="24"/>
    </location>
</feature>
<evidence type="ECO:0000256" key="1">
    <source>
        <dbReference type="SAM" id="Phobius"/>
    </source>
</evidence>
<proteinExistence type="predicted"/>
<name>A0ABU0BQ37_9HYPH</name>
<reference evidence="2 3" key="1">
    <citation type="submission" date="2023-07" db="EMBL/GenBank/DDBJ databases">
        <title>Genomic Encyclopedia of Type Strains, Phase IV (KMG-IV): sequencing the most valuable type-strain genomes for metagenomic binning, comparative biology and taxonomic classification.</title>
        <authorList>
            <person name="Goeker M."/>
        </authorList>
    </citation>
    <scope>NUCLEOTIDE SEQUENCE [LARGE SCALE GENOMIC DNA]</scope>
    <source>
        <strain evidence="2 3">DSM 1112</strain>
    </source>
</reference>
<sequence length="45" mass="5008">MENFLALLAVAVGTGILGVGLAYGMRWQREHQRRATPPHDIDKAF</sequence>
<evidence type="ECO:0000313" key="2">
    <source>
        <dbReference type="EMBL" id="MDQ0320370.1"/>
    </source>
</evidence>
<accession>A0ABU0BQ37</accession>
<keyword evidence="1" id="KW-1133">Transmembrane helix</keyword>
<protein>
    <submittedName>
        <fullName evidence="2">Uncharacterized protein</fullName>
    </submittedName>
</protein>
<keyword evidence="3" id="KW-1185">Reference proteome</keyword>
<keyword evidence="1" id="KW-0472">Membrane</keyword>
<comment type="caution">
    <text evidence="2">The sequence shown here is derived from an EMBL/GenBank/DDBJ whole genome shotgun (WGS) entry which is preliminary data.</text>
</comment>